<feature type="region of interest" description="Disordered" evidence="2">
    <location>
        <begin position="401"/>
        <end position="438"/>
    </location>
</feature>
<dbReference type="InterPro" id="IPR027417">
    <property type="entry name" value="P-loop_NTPase"/>
</dbReference>
<dbReference type="PANTHER" id="PTHR13308">
    <property type="entry name" value="NEDD4-BINDING PROTEIN 2-LIKE 1"/>
    <property type="match status" value="1"/>
</dbReference>
<feature type="non-terminal residue" evidence="4">
    <location>
        <position position="1"/>
    </location>
</feature>
<dbReference type="AlphaFoldDB" id="A0AAV5VF89"/>
<name>A0AAV5VF89_9BILA</name>
<accession>A0AAV5VF89</accession>
<dbReference type="InterPro" id="IPR036063">
    <property type="entry name" value="Smr_dom_sf"/>
</dbReference>
<dbReference type="PROSITE" id="PS50828">
    <property type="entry name" value="SMR"/>
    <property type="match status" value="1"/>
</dbReference>
<evidence type="ECO:0000256" key="2">
    <source>
        <dbReference type="SAM" id="MobiDB-lite"/>
    </source>
</evidence>
<dbReference type="PANTHER" id="PTHR13308:SF40">
    <property type="entry name" value="NEDD4-BINDING PROTEIN 2-LIKE 1"/>
    <property type="match status" value="1"/>
</dbReference>
<proteinExistence type="predicted"/>
<organism evidence="4 5">
    <name type="scientific">Pristionchus fissidentatus</name>
    <dbReference type="NCBI Taxonomy" id="1538716"/>
    <lineage>
        <taxon>Eukaryota</taxon>
        <taxon>Metazoa</taxon>
        <taxon>Ecdysozoa</taxon>
        <taxon>Nematoda</taxon>
        <taxon>Chromadorea</taxon>
        <taxon>Rhabditida</taxon>
        <taxon>Rhabditina</taxon>
        <taxon>Diplogasteromorpha</taxon>
        <taxon>Diplogasteroidea</taxon>
        <taxon>Neodiplogasteridae</taxon>
        <taxon>Pristionchus</taxon>
    </lineage>
</organism>
<gene>
    <name evidence="4" type="ORF">PFISCL1PPCAC_9647</name>
</gene>
<feature type="coiled-coil region" evidence="1">
    <location>
        <begin position="712"/>
        <end position="746"/>
    </location>
</feature>
<reference evidence="4" key="1">
    <citation type="submission" date="2023-10" db="EMBL/GenBank/DDBJ databases">
        <title>Genome assembly of Pristionchus species.</title>
        <authorList>
            <person name="Yoshida K."/>
            <person name="Sommer R.J."/>
        </authorList>
    </citation>
    <scope>NUCLEOTIDE SEQUENCE</scope>
    <source>
        <strain evidence="4">RS5133</strain>
    </source>
</reference>
<dbReference type="Gene3D" id="3.30.1370.110">
    <property type="match status" value="1"/>
</dbReference>
<keyword evidence="5" id="KW-1185">Reference proteome</keyword>
<comment type="caution">
    <text evidence="4">The sequence shown here is derived from an EMBL/GenBank/DDBJ whole genome shotgun (WGS) entry which is preliminary data.</text>
</comment>
<evidence type="ECO:0000313" key="5">
    <source>
        <dbReference type="Proteomes" id="UP001432322"/>
    </source>
</evidence>
<sequence>LSKTSTMRRQQPHAQCFDGIASINDVKKCIKHGHSVLILMRGPPGSGKTHLANELVLCRTVDEEDTRKPVVLSTDRFFMTPNGRYAFDNTRLDEFHKKNQNDAKAAMENNQSPVIIDNTNMQVANMKTYISHAIKSCYEIYILEPTTPWKHDSRQLAKMNKHFVDELRIASMIAAFEKIERFADLLKPVPFVVNRVEFSSDEEEDSSGPLHNKIQPLLSLNICPPRLSNLCMEQRSLNGCISTAPPPGLGPPPAADAAWRGPPVQHLQLQQQRQPSPIFSMNHESLISVQQRDVGCQATPGVGLLVEAEIKEEDIPPDVAAMCCSEHEERVAQRRRGAETRDACTDTPCSPDQIAFLSTAFPTVSVDDLEMYAVEYPAYLYYPLLIAAGAELDCVAPLPWLPEDSDNSQKGKKSRQKDAPGGFMLTPKSTPKKKAAGASRVEEMTGYGEGCGTPWEDQTSASASLSNSNSLEERGEPLAAAFGEDELIVLDIHQPIKNLLELFFGHNTEQPDVHMPLWLLRMVHRAARGERLTKGTLYHEEYPSIDLCGLADEEVAMQQQMRDDAEIARLLHAQETMRESASITDSFTPDQIHHVRTLRAKYPAADPESVAEIFKTMRFDLPSTLTMLSEQFGEAAHILPTPAHALPAAVLAPPPLPTQPASRATSATNQYQQQLQYSQRAQQGGRVSTHQGNGRITDVGRMAAANGASMSQVEVQNEFARLHERRAELQKKLDEVVKQGQSVREERARGYYSQQIRKAKADRIEVDNEIKELGKWWNENLNSDVIDLHFMLAEHAMQMFREKIAQVKANIRRGGTRRLTVITGSGNNSIGGTSEIKKRVMALIHAQKYQHHHNNNGCVIINF</sequence>
<dbReference type="EMBL" id="BTSY01000003">
    <property type="protein sequence ID" value="GMT18350.1"/>
    <property type="molecule type" value="Genomic_DNA"/>
</dbReference>
<feature type="domain" description="Smr" evidence="3">
    <location>
        <begin position="786"/>
        <end position="863"/>
    </location>
</feature>
<protein>
    <recommendedName>
        <fullName evidence="3">Smr domain-containing protein</fullName>
    </recommendedName>
</protein>
<dbReference type="Proteomes" id="UP001432322">
    <property type="component" value="Unassembled WGS sequence"/>
</dbReference>
<feature type="region of interest" description="Disordered" evidence="2">
    <location>
        <begin position="655"/>
        <end position="693"/>
    </location>
</feature>
<dbReference type="SUPFAM" id="SSF160443">
    <property type="entry name" value="SMR domain-like"/>
    <property type="match status" value="1"/>
</dbReference>
<evidence type="ECO:0000259" key="3">
    <source>
        <dbReference type="PROSITE" id="PS50828"/>
    </source>
</evidence>
<feature type="compositionally biased region" description="Low complexity" evidence="2">
    <location>
        <begin position="670"/>
        <end position="683"/>
    </location>
</feature>
<dbReference type="Pfam" id="PF13671">
    <property type="entry name" value="AAA_33"/>
    <property type="match status" value="1"/>
</dbReference>
<evidence type="ECO:0000313" key="4">
    <source>
        <dbReference type="EMBL" id="GMT18350.1"/>
    </source>
</evidence>
<dbReference type="SUPFAM" id="SSF52540">
    <property type="entry name" value="P-loop containing nucleoside triphosphate hydrolases"/>
    <property type="match status" value="1"/>
</dbReference>
<dbReference type="Gene3D" id="3.40.50.300">
    <property type="entry name" value="P-loop containing nucleotide triphosphate hydrolases"/>
    <property type="match status" value="1"/>
</dbReference>
<evidence type="ECO:0000256" key="1">
    <source>
        <dbReference type="SAM" id="Coils"/>
    </source>
</evidence>
<keyword evidence="1" id="KW-0175">Coiled coil</keyword>
<dbReference type="InterPro" id="IPR002625">
    <property type="entry name" value="Smr_dom"/>
</dbReference>
<dbReference type="InterPro" id="IPR026302">
    <property type="entry name" value="NEDD4-bd_p2"/>
</dbReference>
<dbReference type="SMART" id="SM00463">
    <property type="entry name" value="SMR"/>
    <property type="match status" value="1"/>
</dbReference>